<proteinExistence type="predicted"/>
<evidence type="ECO:0000313" key="1">
    <source>
        <dbReference type="EMBL" id="KAG5460395.1"/>
    </source>
</evidence>
<evidence type="ECO:0000313" key="2">
    <source>
        <dbReference type="Proteomes" id="UP000673691"/>
    </source>
</evidence>
<comment type="caution">
    <text evidence="1">The sequence shown here is derived from an EMBL/GenBank/DDBJ whole genome shotgun (WGS) entry which is preliminary data.</text>
</comment>
<reference evidence="1 2" key="1">
    <citation type="journal article" name="Sci. Rep.">
        <title>Genome-scale phylogenetic analyses confirm Olpidium as the closest living zoosporic fungus to the non-flagellated, terrestrial fungi.</title>
        <authorList>
            <person name="Chang Y."/>
            <person name="Rochon D."/>
            <person name="Sekimoto S."/>
            <person name="Wang Y."/>
            <person name="Chovatia M."/>
            <person name="Sandor L."/>
            <person name="Salamov A."/>
            <person name="Grigoriev I.V."/>
            <person name="Stajich J.E."/>
            <person name="Spatafora J.W."/>
        </authorList>
    </citation>
    <scope>NUCLEOTIDE SEQUENCE [LARGE SCALE GENOMIC DNA]</scope>
    <source>
        <strain evidence="1">S191</strain>
    </source>
</reference>
<keyword evidence="2" id="KW-1185">Reference proteome</keyword>
<dbReference type="Proteomes" id="UP000673691">
    <property type="component" value="Unassembled WGS sequence"/>
</dbReference>
<sequence>MMATRRGLGYRLVPGGFSSLPAASFRALLQHLARITANNINLLPSVMFIQMQNGRHPNANTSFPNSHFVHSASLRHAKLQINWIHTASPEVSVAKYIIPRRKLNTSHLRNGHPSFDCHQQTPTSSRVLAYLLSRKLGGPIDHHFPEGMSKHCGQRRQLPARPTLALRDFRDFQLVAGFFKSSPPESTTGEASRLRVVGSEKWRQKPGGRKITSAGWGKAPTAVVGL</sequence>
<name>A0A8H7ZVX1_9FUNG</name>
<organism evidence="1 2">
    <name type="scientific">Olpidium bornovanus</name>
    <dbReference type="NCBI Taxonomy" id="278681"/>
    <lineage>
        <taxon>Eukaryota</taxon>
        <taxon>Fungi</taxon>
        <taxon>Fungi incertae sedis</taxon>
        <taxon>Olpidiomycota</taxon>
        <taxon>Olpidiomycotina</taxon>
        <taxon>Olpidiomycetes</taxon>
        <taxon>Olpidiales</taxon>
        <taxon>Olpidiaceae</taxon>
        <taxon>Olpidium</taxon>
    </lineage>
</organism>
<protein>
    <submittedName>
        <fullName evidence="1">Uncharacterized protein</fullName>
    </submittedName>
</protein>
<gene>
    <name evidence="1" type="ORF">BJ554DRAFT_7563</name>
</gene>
<dbReference type="EMBL" id="JAEFCI010005289">
    <property type="protein sequence ID" value="KAG5460395.1"/>
    <property type="molecule type" value="Genomic_DNA"/>
</dbReference>
<dbReference type="AlphaFoldDB" id="A0A8H7ZVX1"/>
<accession>A0A8H7ZVX1</accession>